<evidence type="ECO:0000256" key="3">
    <source>
        <dbReference type="PROSITE-ProRule" id="PRU00169"/>
    </source>
</evidence>
<evidence type="ECO:0000256" key="1">
    <source>
        <dbReference type="ARBA" id="ARBA00022553"/>
    </source>
</evidence>
<feature type="domain" description="HTH luxR-type" evidence="4">
    <location>
        <begin position="162"/>
        <end position="227"/>
    </location>
</feature>
<dbReference type="SMART" id="SM00448">
    <property type="entry name" value="REC"/>
    <property type="match status" value="1"/>
</dbReference>
<evidence type="ECO:0000313" key="7">
    <source>
        <dbReference type="Proteomes" id="UP001165685"/>
    </source>
</evidence>
<proteinExistence type="predicted"/>
<organism evidence="6 7">
    <name type="scientific">Nocardiopsis suaedae</name>
    <dbReference type="NCBI Taxonomy" id="3018444"/>
    <lineage>
        <taxon>Bacteria</taxon>
        <taxon>Bacillati</taxon>
        <taxon>Actinomycetota</taxon>
        <taxon>Actinomycetes</taxon>
        <taxon>Streptosporangiales</taxon>
        <taxon>Nocardiopsidaceae</taxon>
        <taxon>Nocardiopsis</taxon>
    </lineage>
</organism>
<sequence length="227" mass="24362">MTTSPQEADQSTLRILAVDDNIVVRTGLVALLEAADGIEVVGEAGNGAEALTMTRAMRPDVVLLDVRMPVRDGVSVVEELSGLTKVIMLTHTEDPEIIQTALRRGAKGYLVHGNFGLEELARALNDVAGGVRTPLSSVAATAVVASMLEGPVPTAPQEAGVDLAQRYSLSERELEILQTMARGYTNAEIASELYVAEKTVKNHLNRIFHKLGVSTRTAAIALWHERV</sequence>
<dbReference type="InterPro" id="IPR000792">
    <property type="entry name" value="Tscrpt_reg_LuxR_C"/>
</dbReference>
<dbReference type="PROSITE" id="PS50043">
    <property type="entry name" value="HTH_LUXR_2"/>
    <property type="match status" value="1"/>
</dbReference>
<feature type="domain" description="Response regulatory" evidence="5">
    <location>
        <begin position="14"/>
        <end position="127"/>
    </location>
</feature>
<dbReference type="CDD" id="cd17535">
    <property type="entry name" value="REC_NarL-like"/>
    <property type="match status" value="1"/>
</dbReference>
<reference evidence="6" key="1">
    <citation type="submission" date="2023-01" db="EMBL/GenBank/DDBJ databases">
        <title>Draft genome sequence of Nocardiopsis sp. LSu2-4 isolated from halophytes.</title>
        <authorList>
            <person name="Duangmal K."/>
            <person name="Chantavorakit T."/>
        </authorList>
    </citation>
    <scope>NUCLEOTIDE SEQUENCE</scope>
    <source>
        <strain evidence="6">LSu2-4</strain>
    </source>
</reference>
<dbReference type="EMBL" id="JAQFWP010000050">
    <property type="protein sequence ID" value="MDA2807271.1"/>
    <property type="molecule type" value="Genomic_DNA"/>
</dbReference>
<dbReference type="SUPFAM" id="SSF52172">
    <property type="entry name" value="CheY-like"/>
    <property type="match status" value="1"/>
</dbReference>
<dbReference type="PROSITE" id="PS00622">
    <property type="entry name" value="HTH_LUXR_1"/>
    <property type="match status" value="1"/>
</dbReference>
<feature type="modified residue" description="4-aspartylphosphate" evidence="3">
    <location>
        <position position="65"/>
    </location>
</feature>
<evidence type="ECO:0000259" key="4">
    <source>
        <dbReference type="PROSITE" id="PS50043"/>
    </source>
</evidence>
<comment type="caution">
    <text evidence="6">The sequence shown here is derived from an EMBL/GenBank/DDBJ whole genome shotgun (WGS) entry which is preliminary data.</text>
</comment>
<dbReference type="Pfam" id="PF00196">
    <property type="entry name" value="GerE"/>
    <property type="match status" value="1"/>
</dbReference>
<gene>
    <name evidence="6" type="ORF">O4U47_22385</name>
</gene>
<dbReference type="PANTHER" id="PTHR43214">
    <property type="entry name" value="TWO-COMPONENT RESPONSE REGULATOR"/>
    <property type="match status" value="1"/>
</dbReference>
<dbReference type="PANTHER" id="PTHR43214:SF42">
    <property type="entry name" value="TRANSCRIPTIONAL REGULATORY PROTEIN DESR"/>
    <property type="match status" value="1"/>
</dbReference>
<dbReference type="Gene3D" id="3.40.50.2300">
    <property type="match status" value="1"/>
</dbReference>
<name>A0ABT4TRG9_9ACTN</name>
<dbReference type="CDD" id="cd06170">
    <property type="entry name" value="LuxR_C_like"/>
    <property type="match status" value="1"/>
</dbReference>
<dbReference type="PRINTS" id="PR00038">
    <property type="entry name" value="HTHLUXR"/>
</dbReference>
<dbReference type="RefSeq" id="WP_270679900.1">
    <property type="nucleotide sequence ID" value="NZ_JAQFWP010000050.1"/>
</dbReference>
<keyword evidence="2" id="KW-0238">DNA-binding</keyword>
<keyword evidence="7" id="KW-1185">Reference proteome</keyword>
<dbReference type="InterPro" id="IPR039420">
    <property type="entry name" value="WalR-like"/>
</dbReference>
<dbReference type="SMART" id="SM00421">
    <property type="entry name" value="HTH_LUXR"/>
    <property type="match status" value="1"/>
</dbReference>
<dbReference type="Proteomes" id="UP001165685">
    <property type="component" value="Unassembled WGS sequence"/>
</dbReference>
<dbReference type="InterPro" id="IPR058245">
    <property type="entry name" value="NreC/VraR/RcsB-like_REC"/>
</dbReference>
<evidence type="ECO:0000313" key="6">
    <source>
        <dbReference type="EMBL" id="MDA2807271.1"/>
    </source>
</evidence>
<accession>A0ABT4TRG9</accession>
<dbReference type="Pfam" id="PF00072">
    <property type="entry name" value="Response_reg"/>
    <property type="match status" value="1"/>
</dbReference>
<dbReference type="InterPro" id="IPR001789">
    <property type="entry name" value="Sig_transdc_resp-reg_receiver"/>
</dbReference>
<dbReference type="InterPro" id="IPR011006">
    <property type="entry name" value="CheY-like_superfamily"/>
</dbReference>
<keyword evidence="1 3" id="KW-0597">Phosphoprotein</keyword>
<dbReference type="PROSITE" id="PS50110">
    <property type="entry name" value="RESPONSE_REGULATORY"/>
    <property type="match status" value="1"/>
</dbReference>
<protein>
    <submittedName>
        <fullName evidence="6">Response regulator transcription factor</fullName>
    </submittedName>
</protein>
<evidence type="ECO:0000259" key="5">
    <source>
        <dbReference type="PROSITE" id="PS50110"/>
    </source>
</evidence>
<evidence type="ECO:0000256" key="2">
    <source>
        <dbReference type="ARBA" id="ARBA00023125"/>
    </source>
</evidence>